<comment type="caution">
    <text evidence="4">The sequence shown here is derived from an EMBL/GenBank/DDBJ whole genome shotgun (WGS) entry which is preliminary data.</text>
</comment>
<evidence type="ECO:0000256" key="2">
    <source>
        <dbReference type="SAM" id="Phobius"/>
    </source>
</evidence>
<dbReference type="Proteomes" id="UP000199598">
    <property type="component" value="Unassembled WGS sequence"/>
</dbReference>
<accession>A0A1I3X7R4</accession>
<dbReference type="PANTHER" id="PTHR43081:SF1">
    <property type="entry name" value="ADENYLATE CYCLASE, TERMINAL-DIFFERENTIATION SPECIFIC"/>
    <property type="match status" value="1"/>
</dbReference>
<protein>
    <submittedName>
        <fullName evidence="4">Adenylate and Guanylate cyclase catalytic domain-containing protein</fullName>
    </submittedName>
</protein>
<dbReference type="EMBL" id="FOSK01000002">
    <property type="protein sequence ID" value="SFK14911.1"/>
    <property type="molecule type" value="Genomic_DNA"/>
</dbReference>
<keyword evidence="5" id="KW-1185">Reference proteome</keyword>
<dbReference type="CDD" id="cd07302">
    <property type="entry name" value="CHD"/>
    <property type="match status" value="1"/>
</dbReference>
<proteinExistence type="predicted"/>
<feature type="transmembrane region" description="Helical" evidence="2">
    <location>
        <begin position="29"/>
        <end position="54"/>
    </location>
</feature>
<dbReference type="InterPro" id="IPR050697">
    <property type="entry name" value="Adenylyl/Guanylyl_Cyclase_3/4"/>
</dbReference>
<reference evidence="4 5" key="1">
    <citation type="submission" date="2016-10" db="EMBL/GenBank/DDBJ databases">
        <authorList>
            <person name="Varghese N."/>
            <person name="Submissions S."/>
        </authorList>
    </citation>
    <scope>NUCLEOTIDE SEQUENCE [LARGE SCALE GENOMIC DNA]</scope>
    <source>
        <strain evidence="4 5">DSM 16392</strain>
    </source>
</reference>
<dbReference type="PANTHER" id="PTHR43081">
    <property type="entry name" value="ADENYLATE CYCLASE, TERMINAL-DIFFERENTIATION SPECIFIC-RELATED"/>
    <property type="match status" value="1"/>
</dbReference>
<keyword evidence="2" id="KW-0472">Membrane</keyword>
<evidence type="ECO:0000313" key="5">
    <source>
        <dbReference type="Proteomes" id="UP000199598"/>
    </source>
</evidence>
<organism evidence="4 5">
    <name type="scientific">Pseudovibrio ascidiaceicola</name>
    <dbReference type="NCBI Taxonomy" id="285279"/>
    <lineage>
        <taxon>Bacteria</taxon>
        <taxon>Pseudomonadati</taxon>
        <taxon>Pseudomonadota</taxon>
        <taxon>Alphaproteobacteria</taxon>
        <taxon>Hyphomicrobiales</taxon>
        <taxon>Stappiaceae</taxon>
        <taxon>Pseudovibrio</taxon>
    </lineage>
</organism>
<dbReference type="RefSeq" id="WP_093517647.1">
    <property type="nucleotide sequence ID" value="NZ_FOSK01000002.1"/>
</dbReference>
<gene>
    <name evidence="4" type="ORF">SAMN04488518_102391</name>
</gene>
<evidence type="ECO:0000256" key="1">
    <source>
        <dbReference type="SAM" id="MobiDB-lite"/>
    </source>
</evidence>
<keyword evidence="2" id="KW-1133">Transmembrane helix</keyword>
<dbReference type="InterPro" id="IPR001054">
    <property type="entry name" value="A/G_cyclase"/>
</dbReference>
<name>A0A1I3X7R4_9HYPH</name>
<dbReference type="InterPro" id="IPR029787">
    <property type="entry name" value="Nucleotide_cyclase"/>
</dbReference>
<feature type="transmembrane region" description="Helical" evidence="2">
    <location>
        <begin position="328"/>
        <end position="347"/>
    </location>
</feature>
<dbReference type="Gene3D" id="3.30.70.1230">
    <property type="entry name" value="Nucleotide cyclase"/>
    <property type="match status" value="1"/>
</dbReference>
<feature type="domain" description="Guanylate cyclase" evidence="3">
    <location>
        <begin position="429"/>
        <end position="560"/>
    </location>
</feature>
<dbReference type="PROSITE" id="PS50125">
    <property type="entry name" value="GUANYLATE_CYCLASE_2"/>
    <property type="match status" value="1"/>
</dbReference>
<feature type="region of interest" description="Disordered" evidence="1">
    <location>
        <begin position="1"/>
        <end position="23"/>
    </location>
</feature>
<dbReference type="Pfam" id="PF00211">
    <property type="entry name" value="Guanylate_cyc"/>
    <property type="match status" value="1"/>
</dbReference>
<evidence type="ECO:0000259" key="3">
    <source>
        <dbReference type="PROSITE" id="PS50125"/>
    </source>
</evidence>
<keyword evidence="2" id="KW-0812">Transmembrane</keyword>
<dbReference type="SMART" id="SM00044">
    <property type="entry name" value="CYCc"/>
    <property type="match status" value="1"/>
</dbReference>
<sequence length="611" mass="67901">MDLNNKTADAEKQHPHQSSAKKGRKRWRLSISVVFSIGAAMLLALIGGSMLLYVSDATNRQTTAIMRETGALIVERGLEVVEDFFRNEERMGLLAAEVLSDPLVYSAPMALREQLISILSRQTNIKRISYTFPTGRRISVQLDHANQPVQQVMVTPPNEQDMEVGNHRWAPPYYDASLGETFMQFAVYIRNPVDNTISRLTLDYPTALLGQLMARIKWRASQIPFILYGRDQVLASSEPAFLSFKPSKAKPIPLISDLKDTPLTSIWGHNPKRKSLNTTYEAHIDTTTHGTYLYLYDDLRNGNRFPIIIGSYVLASEFSVPFDNLHKIFVAATAFLAVGVLLMFLIGRRLAGPFVALGTQANAIRKLNMEGLNALPRSRLKEVDQANQAFNSAGVALSAFSRYVPKDLVRVLLEREFEGLNSTELREMTILFSDIAGFTGVASKLTAEETTTLLNTHFQELADCISHTHGTIDKYIGDGCMAFWGAPETMENHAQAAIDAVHLIAQRLEKELENEEGAIEKPRLRIGVHTGTVVVGNIGAIERMNYTVVGDAVNVAARLQELGKKVDPEARVIALATNATVDHLSDKSHTKHLGDYQLRGREEAVDVYRIV</sequence>
<dbReference type="SUPFAM" id="SSF55073">
    <property type="entry name" value="Nucleotide cyclase"/>
    <property type="match status" value="1"/>
</dbReference>
<evidence type="ECO:0000313" key="4">
    <source>
        <dbReference type="EMBL" id="SFK14911.1"/>
    </source>
</evidence>